<sequence>MNGYERRALHASSLALAAAALAYASSYVHRPGPDVAAVFGIAAVLLGAYHALGDPDTAAGVWLSPTGAAALAVVADAAADLRLAALALAGLSVLGFVVYPLTASAARAVGRGRRG</sequence>
<feature type="transmembrane region" description="Helical" evidence="1">
    <location>
        <begin position="34"/>
        <end position="52"/>
    </location>
</feature>
<name>A0A0U5D127_9EURY</name>
<keyword evidence="1" id="KW-0812">Transmembrane</keyword>
<feature type="transmembrane region" description="Helical" evidence="1">
    <location>
        <begin position="59"/>
        <end position="79"/>
    </location>
</feature>
<organism evidence="2 3">
    <name type="scientific">Halobacterium hubeiense</name>
    <dbReference type="NCBI Taxonomy" id="1407499"/>
    <lineage>
        <taxon>Archaea</taxon>
        <taxon>Methanobacteriati</taxon>
        <taxon>Methanobacteriota</taxon>
        <taxon>Stenosarchaea group</taxon>
        <taxon>Halobacteria</taxon>
        <taxon>Halobacteriales</taxon>
        <taxon>Halobacteriaceae</taxon>
        <taxon>Halobacterium</taxon>
    </lineage>
</organism>
<dbReference type="KEGG" id="hhb:Hhub_3596"/>
<dbReference type="STRING" id="1407499.HHUB_3596"/>
<proteinExistence type="predicted"/>
<dbReference type="RefSeq" id="WP_059057911.1">
    <property type="nucleotide sequence ID" value="NZ_CEML01000001.1"/>
</dbReference>
<dbReference type="Proteomes" id="UP000066737">
    <property type="component" value="Chromosome I"/>
</dbReference>
<dbReference type="EMBL" id="LN831302">
    <property type="protein sequence ID" value="CQH61950.1"/>
    <property type="molecule type" value="Genomic_DNA"/>
</dbReference>
<reference evidence="3" key="1">
    <citation type="journal article" date="2016" name="Environ. Microbiol.">
        <title>The complete genome of a viable archaeum isolated from 123-million-year-old rock salt.</title>
        <authorList>
            <person name="Jaakkola S.T."/>
            <person name="Pfeiffer F."/>
            <person name="Ravantti J.J."/>
            <person name="Guo Q."/>
            <person name="Liu Y."/>
            <person name="Chen X."/>
            <person name="Ma H."/>
            <person name="Yang C."/>
            <person name="Oksanen H.M."/>
            <person name="Bamford D.H."/>
        </authorList>
    </citation>
    <scope>NUCLEOTIDE SEQUENCE</scope>
    <source>
        <strain evidence="3">JI20-1</strain>
    </source>
</reference>
<keyword evidence="1" id="KW-0472">Membrane</keyword>
<evidence type="ECO:0000313" key="2">
    <source>
        <dbReference type="EMBL" id="CQH61950.1"/>
    </source>
</evidence>
<evidence type="ECO:0000313" key="3">
    <source>
        <dbReference type="Proteomes" id="UP000066737"/>
    </source>
</evidence>
<gene>
    <name evidence="2" type="ORF">HHUB_3596</name>
</gene>
<keyword evidence="1" id="KW-1133">Transmembrane helix</keyword>
<accession>A0A0U5D127</accession>
<evidence type="ECO:0000256" key="1">
    <source>
        <dbReference type="SAM" id="Phobius"/>
    </source>
</evidence>
<dbReference type="OrthoDB" id="384004at2157"/>
<dbReference type="GeneID" id="26660190"/>
<feature type="transmembrane region" description="Helical" evidence="1">
    <location>
        <begin position="85"/>
        <end position="106"/>
    </location>
</feature>
<protein>
    <submittedName>
        <fullName evidence="2">Uncharacterized protein</fullName>
    </submittedName>
</protein>
<keyword evidence="3" id="KW-1185">Reference proteome</keyword>
<dbReference type="AlphaFoldDB" id="A0A0U5D127"/>